<name>A0A1L7WPG1_9HELO</name>
<evidence type="ECO:0000313" key="1">
    <source>
        <dbReference type="EMBL" id="CZR54659.1"/>
    </source>
</evidence>
<sequence length="186" mass="21275">MGQVPSSSKRLSLRQFPPEVRRLIFEHTIKWHGRPIPLLATLRSDRQLYHEALEVLNRICVFTMTDDHLDNFGPGWLRMSDFAMGITQRLNISLWLSAQTSIIKFSICIPKAIEEEVRALPRIWSGNTYPLDAVDELVRVLTFGLGVQGLYEAKVEGGRESTTWSWKAKVGGQRLEWEQPGTLAER</sequence>
<dbReference type="OrthoDB" id="3485480at2759"/>
<organism evidence="1 2">
    <name type="scientific">Phialocephala subalpina</name>
    <dbReference type="NCBI Taxonomy" id="576137"/>
    <lineage>
        <taxon>Eukaryota</taxon>
        <taxon>Fungi</taxon>
        <taxon>Dikarya</taxon>
        <taxon>Ascomycota</taxon>
        <taxon>Pezizomycotina</taxon>
        <taxon>Leotiomycetes</taxon>
        <taxon>Helotiales</taxon>
        <taxon>Mollisiaceae</taxon>
        <taxon>Phialocephala</taxon>
        <taxon>Phialocephala fortinii species complex</taxon>
    </lineage>
</organism>
<keyword evidence="2" id="KW-1185">Reference proteome</keyword>
<dbReference type="EMBL" id="FJOG01000005">
    <property type="protein sequence ID" value="CZR54659.1"/>
    <property type="molecule type" value="Genomic_DNA"/>
</dbReference>
<dbReference type="Proteomes" id="UP000184330">
    <property type="component" value="Unassembled WGS sequence"/>
</dbReference>
<protein>
    <submittedName>
        <fullName evidence="1">Uncharacterized protein</fullName>
    </submittedName>
</protein>
<evidence type="ECO:0000313" key="2">
    <source>
        <dbReference type="Proteomes" id="UP000184330"/>
    </source>
</evidence>
<accession>A0A1L7WPG1</accession>
<proteinExistence type="predicted"/>
<dbReference type="AlphaFoldDB" id="A0A1L7WPG1"/>
<gene>
    <name evidence="1" type="ORF">PAC_04543</name>
</gene>
<reference evidence="1 2" key="1">
    <citation type="submission" date="2016-03" db="EMBL/GenBank/DDBJ databases">
        <authorList>
            <person name="Ploux O."/>
        </authorList>
    </citation>
    <scope>NUCLEOTIDE SEQUENCE [LARGE SCALE GENOMIC DNA]</scope>
    <source>
        <strain evidence="1 2">UAMH 11012</strain>
    </source>
</reference>